<evidence type="ECO:0000259" key="2">
    <source>
        <dbReference type="Pfam" id="PF03732"/>
    </source>
</evidence>
<gene>
    <name evidence="3" type="ORF">HHK36_026233</name>
</gene>
<feature type="compositionally biased region" description="Low complexity" evidence="1">
    <location>
        <begin position="85"/>
        <end position="98"/>
    </location>
</feature>
<evidence type="ECO:0000313" key="3">
    <source>
        <dbReference type="EMBL" id="KAF8387579.1"/>
    </source>
</evidence>
<name>A0A834YFN9_TETSI</name>
<sequence length="544" mass="62358">MRKPRGLANRDVEMMPLLWVSKIRARSRPSLISLQFSNGLLNSETSQISSSWLSWTGGAVLKSGTASITVHFTLNDKVNREQRGSGVASSPCFSSSPKSQKESWATSSGIRASFVPSGSLDCYYPMARGRGRGGHGDPPQRERDIRDVEVEDLRRQVQQLTERVEQPNEGAEEDHVVRFDRFQDINMKVDIPEFEGKIRPEEFIDWSNTVERIFDYKEVPDFCEVQIVAIKLTKFALAWWEQLKIRMEQMRKAKITTWDKMKKELRKKNLPENYLQEWYVKMYNFQQGNKSVDEYTKEFDLLMIRCGVVEPEEQTIARYLGGLRKEIHDVVTLQPYWTYDDVYKLAIKVEKQQKSKSNRWVTGSRVHDSDCKEQFTKPNRAMEKRPIKNSNIANTNQIEIGSSSSRQDIGQIIVVREEGNNVPEGMEYRHGLTPPMGNAGSDFHALLLHLLPELVRQAVKDLVNIMASGTVFNFVSNDHCTIGDLANLWRKMIVHEEDGDDSTSNASKKAAAVPAAKLQRLELMTGRRTEVILKIRMIRCHSEN</sequence>
<feature type="region of interest" description="Disordered" evidence="1">
    <location>
        <begin position="80"/>
        <end position="101"/>
    </location>
</feature>
<dbReference type="AlphaFoldDB" id="A0A834YFN9"/>
<organism evidence="3 4">
    <name type="scientific">Tetracentron sinense</name>
    <name type="common">Spur-leaf</name>
    <dbReference type="NCBI Taxonomy" id="13715"/>
    <lineage>
        <taxon>Eukaryota</taxon>
        <taxon>Viridiplantae</taxon>
        <taxon>Streptophyta</taxon>
        <taxon>Embryophyta</taxon>
        <taxon>Tracheophyta</taxon>
        <taxon>Spermatophyta</taxon>
        <taxon>Magnoliopsida</taxon>
        <taxon>Trochodendrales</taxon>
        <taxon>Trochodendraceae</taxon>
        <taxon>Tetracentron</taxon>
    </lineage>
</organism>
<keyword evidence="4" id="KW-1185">Reference proteome</keyword>
<dbReference type="Proteomes" id="UP000655225">
    <property type="component" value="Unassembled WGS sequence"/>
</dbReference>
<dbReference type="OrthoDB" id="1731207at2759"/>
<evidence type="ECO:0000256" key="1">
    <source>
        <dbReference type="SAM" id="MobiDB-lite"/>
    </source>
</evidence>
<dbReference type="Pfam" id="PF03732">
    <property type="entry name" value="Retrotrans_gag"/>
    <property type="match status" value="1"/>
</dbReference>
<accession>A0A834YFN9</accession>
<evidence type="ECO:0000313" key="4">
    <source>
        <dbReference type="Proteomes" id="UP000655225"/>
    </source>
</evidence>
<proteinExistence type="predicted"/>
<reference evidence="3 4" key="1">
    <citation type="submission" date="2020-04" db="EMBL/GenBank/DDBJ databases">
        <title>Plant Genome Project.</title>
        <authorList>
            <person name="Zhang R.-G."/>
        </authorList>
    </citation>
    <scope>NUCLEOTIDE SEQUENCE [LARGE SCALE GENOMIC DNA]</scope>
    <source>
        <strain evidence="3">YNK0</strain>
        <tissue evidence="3">Leaf</tissue>
    </source>
</reference>
<dbReference type="EMBL" id="JABCRI010000020">
    <property type="protein sequence ID" value="KAF8387579.1"/>
    <property type="molecule type" value="Genomic_DNA"/>
</dbReference>
<dbReference type="InterPro" id="IPR005162">
    <property type="entry name" value="Retrotrans_gag_dom"/>
</dbReference>
<comment type="caution">
    <text evidence="3">The sequence shown here is derived from an EMBL/GenBank/DDBJ whole genome shotgun (WGS) entry which is preliminary data.</text>
</comment>
<dbReference type="PANTHER" id="PTHR35046:SF21">
    <property type="entry name" value="RETROTRANSPOSON GAG DOMAIN-CONTAINING PROTEIN-RELATED"/>
    <property type="match status" value="1"/>
</dbReference>
<dbReference type="PANTHER" id="PTHR35046">
    <property type="entry name" value="ZINC KNUCKLE (CCHC-TYPE) FAMILY PROTEIN"/>
    <property type="match status" value="1"/>
</dbReference>
<feature type="domain" description="Retrotransposon gag" evidence="2">
    <location>
        <begin position="227"/>
        <end position="324"/>
    </location>
</feature>
<protein>
    <recommendedName>
        <fullName evidence="2">Retrotransposon gag domain-containing protein</fullName>
    </recommendedName>
</protein>